<dbReference type="GO" id="GO:0005768">
    <property type="term" value="C:endosome"/>
    <property type="evidence" value="ECO:0007669"/>
    <property type="project" value="TreeGrafter"/>
</dbReference>
<evidence type="ECO:0000256" key="1">
    <source>
        <dbReference type="SAM" id="MobiDB-lite"/>
    </source>
</evidence>
<dbReference type="OrthoDB" id="4033880at2759"/>
<dbReference type="PROSITE" id="PS50942">
    <property type="entry name" value="ENTH"/>
    <property type="match status" value="1"/>
</dbReference>
<gene>
    <name evidence="3" type="primary">ENT3</name>
    <name evidence="3" type="ORF">H4219_002516</name>
</gene>
<dbReference type="Proteomes" id="UP001150538">
    <property type="component" value="Unassembled WGS sequence"/>
</dbReference>
<evidence type="ECO:0000313" key="4">
    <source>
        <dbReference type="Proteomes" id="UP001150538"/>
    </source>
</evidence>
<keyword evidence="4" id="KW-1185">Reference proteome</keyword>
<dbReference type="InterPro" id="IPR013809">
    <property type="entry name" value="ENTH"/>
</dbReference>
<dbReference type="GO" id="GO:0005886">
    <property type="term" value="C:plasma membrane"/>
    <property type="evidence" value="ECO:0007669"/>
    <property type="project" value="TreeGrafter"/>
</dbReference>
<dbReference type="AlphaFoldDB" id="A0A9W8A6Q3"/>
<feature type="compositionally biased region" description="Polar residues" evidence="1">
    <location>
        <begin position="406"/>
        <end position="420"/>
    </location>
</feature>
<feature type="region of interest" description="Disordered" evidence="1">
    <location>
        <begin position="182"/>
        <end position="213"/>
    </location>
</feature>
<feature type="compositionally biased region" description="Low complexity" evidence="1">
    <location>
        <begin position="193"/>
        <end position="213"/>
    </location>
</feature>
<feature type="region of interest" description="Disordered" evidence="1">
    <location>
        <begin position="406"/>
        <end position="436"/>
    </location>
</feature>
<dbReference type="GO" id="GO:0030276">
    <property type="term" value="F:clathrin binding"/>
    <property type="evidence" value="ECO:0007669"/>
    <property type="project" value="TreeGrafter"/>
</dbReference>
<dbReference type="PANTHER" id="PTHR12276">
    <property type="entry name" value="EPSIN/ENT-RELATED"/>
    <property type="match status" value="1"/>
</dbReference>
<dbReference type="SMART" id="SM00273">
    <property type="entry name" value="ENTH"/>
    <property type="match status" value="1"/>
</dbReference>
<dbReference type="GO" id="GO:0006897">
    <property type="term" value="P:endocytosis"/>
    <property type="evidence" value="ECO:0007669"/>
    <property type="project" value="TreeGrafter"/>
</dbReference>
<dbReference type="FunFam" id="1.25.40.90:FF:000006">
    <property type="entry name" value="Clathrin interactor 1"/>
    <property type="match status" value="1"/>
</dbReference>
<comment type="caution">
    <text evidence="3">The sequence shown here is derived from an EMBL/GenBank/DDBJ whole genome shotgun (WGS) entry which is preliminary data.</text>
</comment>
<feature type="compositionally biased region" description="Polar residues" evidence="1">
    <location>
        <begin position="469"/>
        <end position="479"/>
    </location>
</feature>
<feature type="region of interest" description="Disordered" evidence="1">
    <location>
        <begin position="452"/>
        <end position="479"/>
    </location>
</feature>
<dbReference type="PANTHER" id="PTHR12276:SF45">
    <property type="entry name" value="CLATHRIN INTERACTOR 1"/>
    <property type="match status" value="1"/>
</dbReference>
<feature type="region of interest" description="Disordered" evidence="1">
    <location>
        <begin position="345"/>
        <end position="369"/>
    </location>
</feature>
<reference evidence="3" key="1">
    <citation type="submission" date="2022-07" db="EMBL/GenBank/DDBJ databases">
        <title>Phylogenomic reconstructions and comparative analyses of Kickxellomycotina fungi.</title>
        <authorList>
            <person name="Reynolds N.K."/>
            <person name="Stajich J.E."/>
            <person name="Barry K."/>
            <person name="Grigoriev I.V."/>
            <person name="Crous P."/>
            <person name="Smith M.E."/>
        </authorList>
    </citation>
    <scope>NUCLEOTIDE SEQUENCE</scope>
    <source>
        <strain evidence="3">NBRC 100468</strain>
    </source>
</reference>
<proteinExistence type="predicted"/>
<dbReference type="Pfam" id="PF01417">
    <property type="entry name" value="ENTH"/>
    <property type="match status" value="1"/>
</dbReference>
<dbReference type="EMBL" id="JANBPU010000042">
    <property type="protein sequence ID" value="KAJ1918579.1"/>
    <property type="molecule type" value="Genomic_DNA"/>
</dbReference>
<dbReference type="Gene3D" id="1.25.40.90">
    <property type="match status" value="1"/>
</dbReference>
<feature type="domain" description="ENTH" evidence="2">
    <location>
        <begin position="13"/>
        <end position="146"/>
    </location>
</feature>
<dbReference type="GO" id="GO:0005543">
    <property type="term" value="F:phospholipid binding"/>
    <property type="evidence" value="ECO:0007669"/>
    <property type="project" value="TreeGrafter"/>
</dbReference>
<feature type="region of interest" description="Disordered" evidence="1">
    <location>
        <begin position="232"/>
        <end position="275"/>
    </location>
</feature>
<dbReference type="SUPFAM" id="SSF48464">
    <property type="entry name" value="ENTH/VHS domain"/>
    <property type="match status" value="1"/>
</dbReference>
<organism evidence="3 4">
    <name type="scientific">Mycoemilia scoparia</name>
    <dbReference type="NCBI Taxonomy" id="417184"/>
    <lineage>
        <taxon>Eukaryota</taxon>
        <taxon>Fungi</taxon>
        <taxon>Fungi incertae sedis</taxon>
        <taxon>Zoopagomycota</taxon>
        <taxon>Kickxellomycotina</taxon>
        <taxon>Kickxellomycetes</taxon>
        <taxon>Kickxellales</taxon>
        <taxon>Kickxellaceae</taxon>
        <taxon>Mycoemilia</taxon>
    </lineage>
</organism>
<protein>
    <submittedName>
        <fullName evidence="3">Epsin-3, clathrin recruitment and traffic between the Golgi and endosome</fullName>
    </submittedName>
</protein>
<sequence length="479" mass="51707">MWDVRSAINKVKNVVLNYTEMESKIDEACGPEPWGASSTVMKEIAEGTYDYQLFNEIMPAIYEKFSDCDPSSWRKVYKALQLIEYLIKNGSEKVIDDVRGHITIIKMLRNFHYVDSDGKDHGINVKIRAKELLELLQDKDRIYAERQKAKESRSKYISIGSGGASETSISYNRNMDSLGSSAYGSQSGGGGHSDSISWNQSSGRGSAGLSSGRNKSASSAYYNDFYQNNVSAQASERPRKSTKDAAASKSLKAKSRVADEKPKPPTGPKTGELFSFDDDDLSAAIESNATPPSITQRSTTSSAVVDLLGAPSVLDASGPDNNETLAMNNGNSEDEWGDFQTVETTPVSNGAQPQISNGQKKANGPVSSGINFMDISSDSSMAAIQPTSQQQPLNPEPYAIKQGVQISSASRSPTNSAHQVTSSSSTSSNQKLPGVKDNDIWALNSSLISLDSLNLSEGKKSDKTKAKPTMNQLTSQGRI</sequence>
<name>A0A9W8A6Q3_9FUNG</name>
<accession>A0A9W8A6Q3</accession>
<evidence type="ECO:0000313" key="3">
    <source>
        <dbReference type="EMBL" id="KAJ1918579.1"/>
    </source>
</evidence>
<dbReference type="GO" id="GO:0030125">
    <property type="term" value="C:clathrin vesicle coat"/>
    <property type="evidence" value="ECO:0007669"/>
    <property type="project" value="TreeGrafter"/>
</dbReference>
<evidence type="ECO:0000259" key="2">
    <source>
        <dbReference type="PROSITE" id="PS50942"/>
    </source>
</evidence>
<dbReference type="InterPro" id="IPR008942">
    <property type="entry name" value="ENTH_VHS"/>
</dbReference>